<dbReference type="Pfam" id="PF06908">
    <property type="entry name" value="YpsA"/>
    <property type="match status" value="1"/>
</dbReference>
<sequence length="194" mass="23078">MRRLWLTGYRSYELNAFQDDDPKVAVVKRVLTQRLTSLLEEDNDEFWVITGPQLGVEQWGAAVALELKKSFRQLKVAMMLPFADFGQQWNATNRDRLLNLRDRVDFAREVTTKPYESPEQLRLYQRFMLDHTDSMLMVYDPDHPGKPKYDYELAQKYGDQRDYPVDLVDFDELQEAAIEWGEEQRERKLAEQDY</sequence>
<dbReference type="PANTHER" id="PTHR38440">
    <property type="entry name" value="UPF0398 PROTEIN YPSA"/>
    <property type="match status" value="1"/>
</dbReference>
<evidence type="ECO:0000256" key="1">
    <source>
        <dbReference type="HAMAP-Rule" id="MF_01575"/>
    </source>
</evidence>
<accession>A0A0R1WGI8</accession>
<dbReference type="EMBL" id="AZGE01000001">
    <property type="protein sequence ID" value="KRM16865.1"/>
    <property type="molecule type" value="Genomic_DNA"/>
</dbReference>
<dbReference type="HAMAP" id="MF_01575">
    <property type="entry name" value="UPF0398"/>
    <property type="match status" value="1"/>
</dbReference>
<gene>
    <name evidence="2" type="ORF">FC49_GL000020</name>
</gene>
<proteinExistence type="inferred from homology"/>
<reference evidence="2 3" key="1">
    <citation type="journal article" date="2015" name="Genome Announc.">
        <title>Expanding the biotechnology potential of lactobacilli through comparative genomics of 213 strains and associated genera.</title>
        <authorList>
            <person name="Sun Z."/>
            <person name="Harris H.M."/>
            <person name="McCann A."/>
            <person name="Guo C."/>
            <person name="Argimon S."/>
            <person name="Zhang W."/>
            <person name="Yang X."/>
            <person name="Jeffery I.B."/>
            <person name="Cooney J.C."/>
            <person name="Kagawa T.F."/>
            <person name="Liu W."/>
            <person name="Song Y."/>
            <person name="Salvetti E."/>
            <person name="Wrobel A."/>
            <person name="Rasinkangas P."/>
            <person name="Parkhill J."/>
            <person name="Rea M.C."/>
            <person name="O'Sullivan O."/>
            <person name="Ritari J."/>
            <person name="Douillard F.P."/>
            <person name="Paul Ross R."/>
            <person name="Yang R."/>
            <person name="Briner A.E."/>
            <person name="Felis G.E."/>
            <person name="de Vos W.M."/>
            <person name="Barrangou R."/>
            <person name="Klaenhammer T.R."/>
            <person name="Caufield P.W."/>
            <person name="Cui Y."/>
            <person name="Zhang H."/>
            <person name="O'Toole P.W."/>
        </authorList>
    </citation>
    <scope>NUCLEOTIDE SEQUENCE [LARGE SCALE GENOMIC DNA]</scope>
    <source>
        <strain evidence="2 3">DSM 4864</strain>
    </source>
</reference>
<dbReference type="NCBIfam" id="NF010181">
    <property type="entry name" value="PRK13660.1"/>
    <property type="match status" value="1"/>
</dbReference>
<dbReference type="PATRIC" id="fig|1423779.3.peg.21"/>
<dbReference type="Gene3D" id="3.40.50.450">
    <property type="match status" value="1"/>
</dbReference>
<dbReference type="PIRSF" id="PIRSF021290">
    <property type="entry name" value="DUF1273"/>
    <property type="match status" value="1"/>
</dbReference>
<dbReference type="AlphaFoldDB" id="A0A0R1WGI8"/>
<comment type="similarity">
    <text evidence="1">Belongs to the UPF0398 family.</text>
</comment>
<dbReference type="Proteomes" id="UP000050973">
    <property type="component" value="Unassembled WGS sequence"/>
</dbReference>
<name>A0A0R1WGI8_9LACO</name>
<comment type="caution">
    <text evidence="2">The sequence shown here is derived from an EMBL/GenBank/DDBJ whole genome shotgun (WGS) entry which is preliminary data.</text>
</comment>
<dbReference type="RefSeq" id="WP_056983634.1">
    <property type="nucleotide sequence ID" value="NZ_AZGE01000001.1"/>
</dbReference>
<evidence type="ECO:0000313" key="3">
    <source>
        <dbReference type="Proteomes" id="UP000050973"/>
    </source>
</evidence>
<evidence type="ECO:0000313" key="2">
    <source>
        <dbReference type="EMBL" id="KRM16865.1"/>
    </source>
</evidence>
<dbReference type="InterPro" id="IPR010697">
    <property type="entry name" value="YspA"/>
</dbReference>
<organism evidence="2 3">
    <name type="scientific">Limosilactobacillus oris DSM 4864</name>
    <dbReference type="NCBI Taxonomy" id="1423779"/>
    <lineage>
        <taxon>Bacteria</taxon>
        <taxon>Bacillati</taxon>
        <taxon>Bacillota</taxon>
        <taxon>Bacilli</taxon>
        <taxon>Lactobacillales</taxon>
        <taxon>Lactobacillaceae</taxon>
        <taxon>Limosilactobacillus</taxon>
    </lineage>
</organism>
<protein>
    <recommendedName>
        <fullName evidence="1">UPF0398 protein FC49_GL000020</fullName>
    </recommendedName>
</protein>
<dbReference type="PANTHER" id="PTHR38440:SF1">
    <property type="entry name" value="UPF0398 PROTEIN SPR0331"/>
    <property type="match status" value="1"/>
</dbReference>
<dbReference type="SUPFAM" id="SSF102405">
    <property type="entry name" value="MCP/YpsA-like"/>
    <property type="match status" value="1"/>
</dbReference>